<proteinExistence type="predicted"/>
<comment type="caution">
    <text evidence="1">The sequence shown here is derived from an EMBL/GenBank/DDBJ whole genome shotgun (WGS) entry which is preliminary data.</text>
</comment>
<protein>
    <submittedName>
        <fullName evidence="1">Uncharacterized protein</fullName>
    </submittedName>
</protein>
<reference evidence="1 2" key="1">
    <citation type="journal article" date="2010" name="Int. J. Syst. Evol. Microbiol.">
        <title>Sphingopyxis bauzanensis sp. nov., a psychrophilic bacterium isolated from soil.</title>
        <authorList>
            <person name="Zhang D.C."/>
            <person name="Liu H.C."/>
            <person name="Xin Y.H."/>
            <person name="Zhou Y.G."/>
            <person name="Schinner F."/>
            <person name="Margesin R."/>
        </authorList>
    </citation>
    <scope>NUCLEOTIDE SEQUENCE [LARGE SCALE GENOMIC DNA]</scope>
    <source>
        <strain evidence="1 2">DSM 22271</strain>
    </source>
</reference>
<evidence type="ECO:0000313" key="1">
    <source>
        <dbReference type="EMBL" id="OWQ94754.1"/>
    </source>
</evidence>
<organism evidence="1 2">
    <name type="scientific">Sphingopyxis bauzanensis</name>
    <dbReference type="NCBI Taxonomy" id="651663"/>
    <lineage>
        <taxon>Bacteria</taxon>
        <taxon>Pseudomonadati</taxon>
        <taxon>Pseudomonadota</taxon>
        <taxon>Alphaproteobacteria</taxon>
        <taxon>Sphingomonadales</taxon>
        <taxon>Sphingomonadaceae</taxon>
        <taxon>Sphingopyxis</taxon>
    </lineage>
</organism>
<dbReference type="AlphaFoldDB" id="A0A246JPH9"/>
<evidence type="ECO:0000313" key="2">
    <source>
        <dbReference type="Proteomes" id="UP000197361"/>
    </source>
</evidence>
<accession>A0A246JPH9</accession>
<sequence length="272" mass="29350">MLLACGAAAVSSAAAPPPPPVYPDDLPRMLDGYDLGVVYSRYSFWIEGQKGTVIDAIMAEPTEVAGYRPQFAAPISFRTFSDYGHVQSGDIRSYCRTVSATQVDRSDCRFVFRSVTIPAAAINRTGPVGSFMRETFDPAAVVANMKANGVAPDADMWRIEGHRIFATLPSPTKLLRDNAKVDTIDSHQCPAMRRALGAIEGQALPQRIDIPLIGEDGWVPPPRPHAAQREDKLNFVADGGAMTLTGWRLLQPLLGPVYAAADACMSGRLMSG</sequence>
<gene>
    <name evidence="1" type="ORF">CDQ92_16990</name>
</gene>
<name>A0A246JPH9_9SPHN</name>
<dbReference type="EMBL" id="NISK01000004">
    <property type="protein sequence ID" value="OWQ94754.1"/>
    <property type="molecule type" value="Genomic_DNA"/>
</dbReference>
<dbReference type="Proteomes" id="UP000197361">
    <property type="component" value="Unassembled WGS sequence"/>
</dbReference>
<keyword evidence="2" id="KW-1185">Reference proteome</keyword>